<evidence type="ECO:0000259" key="5">
    <source>
        <dbReference type="PROSITE" id="PS50977"/>
    </source>
</evidence>
<accession>A0A7T4R2E0</accession>
<keyword evidence="2 4" id="KW-0238">DNA-binding</keyword>
<evidence type="ECO:0000256" key="3">
    <source>
        <dbReference type="ARBA" id="ARBA00023163"/>
    </source>
</evidence>
<organism evidence="6 7">
    <name type="scientific">Spongiibacter nanhainus</name>
    <dbReference type="NCBI Taxonomy" id="2794344"/>
    <lineage>
        <taxon>Bacteria</taxon>
        <taxon>Pseudomonadati</taxon>
        <taxon>Pseudomonadota</taxon>
        <taxon>Gammaproteobacteria</taxon>
        <taxon>Cellvibrionales</taxon>
        <taxon>Spongiibacteraceae</taxon>
        <taxon>Spongiibacter</taxon>
    </lineage>
</organism>
<dbReference type="PANTHER" id="PTHR30055:SF234">
    <property type="entry name" value="HTH-TYPE TRANSCRIPTIONAL REGULATOR BETI"/>
    <property type="match status" value="1"/>
</dbReference>
<dbReference type="GO" id="GO:0000976">
    <property type="term" value="F:transcription cis-regulatory region binding"/>
    <property type="evidence" value="ECO:0007669"/>
    <property type="project" value="TreeGrafter"/>
</dbReference>
<sequence>MSKTAAKSAATNIAKEREKRRKKISVDKKLLLAMETLLENGEEFSTTTIDRLSVTAGISRATFYLNYRDKADLVTHLFEQVRIEIIESAGQWFVSAGDTTFEDIRETIRGILSTYREHYVVLAALHQTAQTNPEVAKLSRDMRDGLVAASVKAAQELEAAGRGNAHAGPVVATLLTLAIDNVSTLQPELLDKENFDNTCDAWAHITWSSLASKDVQP</sequence>
<evidence type="ECO:0000256" key="4">
    <source>
        <dbReference type="PROSITE-ProRule" id="PRU00335"/>
    </source>
</evidence>
<feature type="domain" description="HTH tetR-type" evidence="5">
    <location>
        <begin position="23"/>
        <end position="85"/>
    </location>
</feature>
<dbReference type="InterPro" id="IPR009057">
    <property type="entry name" value="Homeodomain-like_sf"/>
</dbReference>
<dbReference type="SUPFAM" id="SSF48498">
    <property type="entry name" value="Tetracyclin repressor-like, C-terminal domain"/>
    <property type="match status" value="1"/>
</dbReference>
<dbReference type="Gene3D" id="1.10.357.10">
    <property type="entry name" value="Tetracycline Repressor, domain 2"/>
    <property type="match status" value="1"/>
</dbReference>
<keyword evidence="7" id="KW-1185">Reference proteome</keyword>
<dbReference type="Gene3D" id="1.10.10.60">
    <property type="entry name" value="Homeodomain-like"/>
    <property type="match status" value="1"/>
</dbReference>
<reference evidence="6 7" key="1">
    <citation type="submission" date="2020-12" db="EMBL/GenBank/DDBJ databases">
        <authorList>
            <person name="Shan Y."/>
        </authorList>
    </citation>
    <scope>NUCLEOTIDE SEQUENCE [LARGE SCALE GENOMIC DNA]</scope>
    <source>
        <strain evidence="7">csc3.9</strain>
    </source>
</reference>
<dbReference type="EMBL" id="CP066167">
    <property type="protein sequence ID" value="QQD19198.1"/>
    <property type="molecule type" value="Genomic_DNA"/>
</dbReference>
<dbReference type="PANTHER" id="PTHR30055">
    <property type="entry name" value="HTH-TYPE TRANSCRIPTIONAL REGULATOR RUTR"/>
    <property type="match status" value="1"/>
</dbReference>
<dbReference type="KEGG" id="snan:I6N98_04905"/>
<name>A0A7T4R2E0_9GAMM</name>
<dbReference type="AlphaFoldDB" id="A0A7T4R2E0"/>
<dbReference type="InterPro" id="IPR036271">
    <property type="entry name" value="Tet_transcr_reg_TetR-rel_C_sf"/>
</dbReference>
<dbReference type="PROSITE" id="PS50977">
    <property type="entry name" value="HTH_TETR_2"/>
    <property type="match status" value="1"/>
</dbReference>
<evidence type="ECO:0000256" key="1">
    <source>
        <dbReference type="ARBA" id="ARBA00023015"/>
    </source>
</evidence>
<dbReference type="Proteomes" id="UP000596063">
    <property type="component" value="Chromosome"/>
</dbReference>
<keyword evidence="1" id="KW-0805">Transcription regulation</keyword>
<protein>
    <submittedName>
        <fullName evidence="6">TetR/AcrR family transcriptional regulator</fullName>
    </submittedName>
</protein>
<dbReference type="GO" id="GO:0003700">
    <property type="term" value="F:DNA-binding transcription factor activity"/>
    <property type="evidence" value="ECO:0007669"/>
    <property type="project" value="TreeGrafter"/>
</dbReference>
<evidence type="ECO:0000313" key="7">
    <source>
        <dbReference type="Proteomes" id="UP000596063"/>
    </source>
</evidence>
<proteinExistence type="predicted"/>
<evidence type="ECO:0000256" key="2">
    <source>
        <dbReference type="ARBA" id="ARBA00023125"/>
    </source>
</evidence>
<gene>
    <name evidence="6" type="ORF">I6N98_04905</name>
</gene>
<feature type="DNA-binding region" description="H-T-H motif" evidence="4">
    <location>
        <begin position="48"/>
        <end position="67"/>
    </location>
</feature>
<keyword evidence="3" id="KW-0804">Transcription</keyword>
<dbReference type="RefSeq" id="WP_198570683.1">
    <property type="nucleotide sequence ID" value="NZ_CP066167.1"/>
</dbReference>
<evidence type="ECO:0000313" key="6">
    <source>
        <dbReference type="EMBL" id="QQD19198.1"/>
    </source>
</evidence>
<dbReference type="SUPFAM" id="SSF46689">
    <property type="entry name" value="Homeodomain-like"/>
    <property type="match status" value="1"/>
</dbReference>
<dbReference type="InterPro" id="IPR050109">
    <property type="entry name" value="HTH-type_TetR-like_transc_reg"/>
</dbReference>
<dbReference type="InterPro" id="IPR001647">
    <property type="entry name" value="HTH_TetR"/>
</dbReference>